<reference evidence="2" key="1">
    <citation type="journal article" date="2020" name="Nature">
        <title>Giant virus diversity and host interactions through global metagenomics.</title>
        <authorList>
            <person name="Schulz F."/>
            <person name="Roux S."/>
            <person name="Paez-Espino D."/>
            <person name="Jungbluth S."/>
            <person name="Walsh D.A."/>
            <person name="Denef V.J."/>
            <person name="McMahon K.D."/>
            <person name="Konstantinidis K.T."/>
            <person name="Eloe-Fadrosh E.A."/>
            <person name="Kyrpides N.C."/>
            <person name="Woyke T."/>
        </authorList>
    </citation>
    <scope>NUCLEOTIDE SEQUENCE</scope>
    <source>
        <strain evidence="2">GVMAG-M-3300023184-182</strain>
    </source>
</reference>
<name>A0A6C0HZ69_9ZZZZ</name>
<evidence type="ECO:0000256" key="1">
    <source>
        <dbReference type="SAM" id="Phobius"/>
    </source>
</evidence>
<feature type="transmembrane region" description="Helical" evidence="1">
    <location>
        <begin position="52"/>
        <end position="75"/>
    </location>
</feature>
<keyword evidence="1" id="KW-0812">Transmembrane</keyword>
<sequence length="78" mass="8948">MFPKKFIIRNKVFLAVALFLGLFTIFHSLKPAFAYDENGAFRQFGIGYRHKTVIPIWLIAIIVAIISYLATLAYIKLL</sequence>
<evidence type="ECO:0000313" key="2">
    <source>
        <dbReference type="EMBL" id="QHT85660.1"/>
    </source>
</evidence>
<dbReference type="AlphaFoldDB" id="A0A6C0HZ69"/>
<accession>A0A6C0HZ69</accession>
<organism evidence="2">
    <name type="scientific">viral metagenome</name>
    <dbReference type="NCBI Taxonomy" id="1070528"/>
    <lineage>
        <taxon>unclassified sequences</taxon>
        <taxon>metagenomes</taxon>
        <taxon>organismal metagenomes</taxon>
    </lineage>
</organism>
<protein>
    <submittedName>
        <fullName evidence="2">Uncharacterized protein</fullName>
    </submittedName>
</protein>
<keyword evidence="1" id="KW-1133">Transmembrane helix</keyword>
<proteinExistence type="predicted"/>
<keyword evidence="1" id="KW-0472">Membrane</keyword>
<dbReference type="EMBL" id="MN740043">
    <property type="protein sequence ID" value="QHT85660.1"/>
    <property type="molecule type" value="Genomic_DNA"/>
</dbReference>